<dbReference type="InterPro" id="IPR025659">
    <property type="entry name" value="Tubby-like_C"/>
</dbReference>
<accession>A0AAV2D868</accession>
<gene>
    <name evidence="3" type="ORF">LTRI10_LOCUS11653</name>
</gene>
<evidence type="ECO:0000259" key="2">
    <source>
        <dbReference type="Pfam" id="PF12146"/>
    </source>
</evidence>
<dbReference type="Pfam" id="PF04525">
    <property type="entry name" value="LOR"/>
    <property type="match status" value="1"/>
</dbReference>
<organism evidence="3 4">
    <name type="scientific">Linum trigynum</name>
    <dbReference type="NCBI Taxonomy" id="586398"/>
    <lineage>
        <taxon>Eukaryota</taxon>
        <taxon>Viridiplantae</taxon>
        <taxon>Streptophyta</taxon>
        <taxon>Embryophyta</taxon>
        <taxon>Tracheophyta</taxon>
        <taxon>Spermatophyta</taxon>
        <taxon>Magnoliopsida</taxon>
        <taxon>eudicotyledons</taxon>
        <taxon>Gunneridae</taxon>
        <taxon>Pentapetalae</taxon>
        <taxon>rosids</taxon>
        <taxon>fabids</taxon>
        <taxon>Malpighiales</taxon>
        <taxon>Linaceae</taxon>
        <taxon>Linum</taxon>
    </lineage>
</organism>
<dbReference type="InterPro" id="IPR007612">
    <property type="entry name" value="LOR"/>
</dbReference>
<comment type="similarity">
    <text evidence="1">Belongs to the LOR family.</text>
</comment>
<dbReference type="AlphaFoldDB" id="A0AAV2D868"/>
<dbReference type="Gene3D" id="3.40.50.1820">
    <property type="entry name" value="alpha/beta hydrolase"/>
    <property type="match status" value="1"/>
</dbReference>
<feature type="domain" description="Serine aminopeptidase S33" evidence="2">
    <location>
        <begin position="211"/>
        <end position="417"/>
    </location>
</feature>
<dbReference type="Gene3D" id="2.40.160.200">
    <property type="entry name" value="LURP1-related"/>
    <property type="match status" value="1"/>
</dbReference>
<dbReference type="PANTHER" id="PTHR42886:SF53">
    <property type="entry name" value="ALPHA_BETA-HYDROLASES SUPERFAMILY PROTEIN"/>
    <property type="match status" value="1"/>
</dbReference>
<sequence length="450" mass="49562">MDDNDSPPVVQGAASLIPVDLFVSKKHPGVPPGDLGFADSSGEILFRVALVPTSSAWKTSAPRKKLLLDSSGSPLISLQRLDKRSWKGFEGGQDAEEKMIFRVQRTVNTLCRTEFEVFLTGQNSGDQSKPDFKVKGCCFQRSCTIYSGDSIVAQTSLMYKLHQIHARRNKFRLTVFPGSIDHALVVALVVRVIIPNKQGEKLVGVLHDSGSKEIVVLCHGFQCSKDHRAMVNLATTLEKEGISAFRFDFSGNGESEGSFAFGNYKKEVDDLRSVFEHFAAENRVVAVMLGHSRGGGVVLLYASKFHNVRAVVNASGRYDLKSGIKERLGEDFLERIKREGFIDVKNRAGEVKFRVTEADLMDRMNIDMHKACQQIDKDCRVLTIHGSADEVIPVGDAYEFAKIIPNHKLHIVEGADHGYKLHQAELASAVLQFVKSILTQDNGASTAAPS</sequence>
<proteinExistence type="inferred from homology"/>
<keyword evidence="4" id="KW-1185">Reference proteome</keyword>
<dbReference type="GO" id="GO:0005829">
    <property type="term" value="C:cytosol"/>
    <property type="evidence" value="ECO:0007669"/>
    <property type="project" value="TreeGrafter"/>
</dbReference>
<dbReference type="Proteomes" id="UP001497516">
    <property type="component" value="Chromosome 2"/>
</dbReference>
<dbReference type="InterPro" id="IPR022742">
    <property type="entry name" value="Hydrolase_4"/>
</dbReference>
<evidence type="ECO:0000313" key="4">
    <source>
        <dbReference type="Proteomes" id="UP001497516"/>
    </source>
</evidence>
<name>A0AAV2D868_9ROSI</name>
<dbReference type="PANTHER" id="PTHR42886">
    <property type="entry name" value="RE40534P-RELATED"/>
    <property type="match status" value="1"/>
</dbReference>
<protein>
    <recommendedName>
        <fullName evidence="2">Serine aminopeptidase S33 domain-containing protein</fullName>
    </recommendedName>
</protein>
<dbReference type="Pfam" id="PF12146">
    <property type="entry name" value="Hydrolase_4"/>
    <property type="match status" value="1"/>
</dbReference>
<evidence type="ECO:0000313" key="3">
    <source>
        <dbReference type="EMBL" id="CAL1368605.1"/>
    </source>
</evidence>
<dbReference type="InterPro" id="IPR038595">
    <property type="entry name" value="LOR_sf"/>
</dbReference>
<dbReference type="SUPFAM" id="SSF54518">
    <property type="entry name" value="Tubby C-terminal domain-like"/>
    <property type="match status" value="1"/>
</dbReference>
<reference evidence="3 4" key="1">
    <citation type="submission" date="2024-04" db="EMBL/GenBank/DDBJ databases">
        <authorList>
            <person name="Fracassetti M."/>
        </authorList>
    </citation>
    <scope>NUCLEOTIDE SEQUENCE [LARGE SCALE GENOMIC DNA]</scope>
</reference>
<dbReference type="EMBL" id="OZ034815">
    <property type="protein sequence ID" value="CAL1368605.1"/>
    <property type="molecule type" value="Genomic_DNA"/>
</dbReference>
<dbReference type="SUPFAM" id="SSF53474">
    <property type="entry name" value="alpha/beta-Hydrolases"/>
    <property type="match status" value="1"/>
</dbReference>
<dbReference type="InterPro" id="IPR029058">
    <property type="entry name" value="AB_hydrolase_fold"/>
</dbReference>
<dbReference type="FunFam" id="3.40.50.1820:FF:000170">
    <property type="entry name" value="Alpha/beta-Hydrolases superfamily protein"/>
    <property type="match status" value="1"/>
</dbReference>
<evidence type="ECO:0000256" key="1">
    <source>
        <dbReference type="ARBA" id="ARBA00005437"/>
    </source>
</evidence>